<protein>
    <recommendedName>
        <fullName evidence="3">Transmembrane protein 52B</fullName>
    </recommendedName>
</protein>
<keyword evidence="2" id="KW-1185">Reference proteome</keyword>
<evidence type="ECO:0000313" key="2">
    <source>
        <dbReference type="Proteomes" id="UP000288216"/>
    </source>
</evidence>
<evidence type="ECO:0008006" key="3">
    <source>
        <dbReference type="Google" id="ProtNLM"/>
    </source>
</evidence>
<organism evidence="1 2">
    <name type="scientific">Scyliorhinus torazame</name>
    <name type="common">Cloudy catshark</name>
    <name type="synonym">Catulus torazame</name>
    <dbReference type="NCBI Taxonomy" id="75743"/>
    <lineage>
        <taxon>Eukaryota</taxon>
        <taxon>Metazoa</taxon>
        <taxon>Chordata</taxon>
        <taxon>Craniata</taxon>
        <taxon>Vertebrata</taxon>
        <taxon>Chondrichthyes</taxon>
        <taxon>Elasmobranchii</taxon>
        <taxon>Galeomorphii</taxon>
        <taxon>Galeoidea</taxon>
        <taxon>Carcharhiniformes</taxon>
        <taxon>Scyliorhinidae</taxon>
        <taxon>Scyliorhinus</taxon>
    </lineage>
</organism>
<comment type="caution">
    <text evidence="1">The sequence shown here is derived from an EMBL/GenBank/DDBJ whole genome shotgun (WGS) entry which is preliminary data.</text>
</comment>
<dbReference type="Proteomes" id="UP000288216">
    <property type="component" value="Unassembled WGS sequence"/>
</dbReference>
<dbReference type="AlphaFoldDB" id="A0A401Q9V0"/>
<accession>A0A401Q9V0</accession>
<reference evidence="1 2" key="1">
    <citation type="journal article" date="2018" name="Nat. Ecol. Evol.">
        <title>Shark genomes provide insights into elasmobranch evolution and the origin of vertebrates.</title>
        <authorList>
            <person name="Hara Y"/>
            <person name="Yamaguchi K"/>
            <person name="Onimaru K"/>
            <person name="Kadota M"/>
            <person name="Koyanagi M"/>
            <person name="Keeley SD"/>
            <person name="Tatsumi K"/>
            <person name="Tanaka K"/>
            <person name="Motone F"/>
            <person name="Kageyama Y"/>
            <person name="Nozu R"/>
            <person name="Adachi N"/>
            <person name="Nishimura O"/>
            <person name="Nakagawa R"/>
            <person name="Tanegashima C"/>
            <person name="Kiyatake I"/>
            <person name="Matsumoto R"/>
            <person name="Murakumo K"/>
            <person name="Nishida K"/>
            <person name="Terakita A"/>
            <person name="Kuratani S"/>
            <person name="Sato K"/>
            <person name="Hyodo S Kuraku.S."/>
        </authorList>
    </citation>
    <scope>NUCLEOTIDE SEQUENCE [LARGE SCALE GENOMIC DNA]</scope>
</reference>
<dbReference type="OrthoDB" id="9361294at2759"/>
<name>A0A401Q9V0_SCYTO</name>
<dbReference type="EMBL" id="BFAA01021956">
    <property type="protein sequence ID" value="GCB82155.1"/>
    <property type="molecule type" value="Genomic_DNA"/>
</dbReference>
<proteinExistence type="predicted"/>
<dbReference type="PANTHER" id="PTHR33955:SF1">
    <property type="entry name" value="TRANSMEMBRANE PROTEIN 52B"/>
    <property type="match status" value="1"/>
</dbReference>
<evidence type="ECO:0000313" key="1">
    <source>
        <dbReference type="EMBL" id="GCB82155.1"/>
    </source>
</evidence>
<dbReference type="Pfam" id="PF14979">
    <property type="entry name" value="TMEM52"/>
    <property type="match status" value="1"/>
</dbReference>
<dbReference type="STRING" id="75743.A0A401Q9V0"/>
<dbReference type="InterPro" id="IPR038942">
    <property type="entry name" value="TMEM52"/>
</dbReference>
<dbReference type="PANTHER" id="PTHR33955">
    <property type="entry name" value="TRANSMEMBRANE PROTEIN 52"/>
    <property type="match status" value="1"/>
</dbReference>
<sequence>MLLLTLTFLTPSFLLALRLLLVLSLLLVLCGILTSCLRCCGRRQQEAGVLSPRPYEVTVITLDQDNTIHSTIQNTITSIQSLFAPSARRIFTVTRCHNAAPAHENPPGYEEALERVEVPKLPEGGAGLRGMMEAAR</sequence>
<gene>
    <name evidence="1" type="ORF">scyTo_0022287</name>
</gene>